<dbReference type="Proteomes" id="UP001309876">
    <property type="component" value="Unassembled WGS sequence"/>
</dbReference>
<dbReference type="EMBL" id="JAVRRJ010000007">
    <property type="protein sequence ID" value="KAK5083075.1"/>
    <property type="molecule type" value="Genomic_DNA"/>
</dbReference>
<organism evidence="2 3">
    <name type="scientific">Lithohypha guttulata</name>
    <dbReference type="NCBI Taxonomy" id="1690604"/>
    <lineage>
        <taxon>Eukaryota</taxon>
        <taxon>Fungi</taxon>
        <taxon>Dikarya</taxon>
        <taxon>Ascomycota</taxon>
        <taxon>Pezizomycotina</taxon>
        <taxon>Eurotiomycetes</taxon>
        <taxon>Chaetothyriomycetidae</taxon>
        <taxon>Chaetothyriales</taxon>
        <taxon>Trichomeriaceae</taxon>
        <taxon>Lithohypha</taxon>
    </lineage>
</organism>
<sequence>MHFSSTTILAVLSLLLPPTALAGPNDWIGDVPPKGVVIFEKPYWGKEGSAGSNVRVGKNYTIVPEDNKCHPITPGFELGSMFISDRLNCKRYFWADCQVNTECDSPWIYTSNHNEDRNQKQNGVHGYAAFRCVSDDFDWTKGARRDGEDGWVQGPKDGRKCK</sequence>
<proteinExistence type="predicted"/>
<comment type="caution">
    <text evidence="2">The sequence shown here is derived from an EMBL/GenBank/DDBJ whole genome shotgun (WGS) entry which is preliminary data.</text>
</comment>
<keyword evidence="1" id="KW-0732">Signal</keyword>
<dbReference type="AlphaFoldDB" id="A0AAN7SWT6"/>
<protein>
    <submittedName>
        <fullName evidence="2">Uncharacterized protein</fullName>
    </submittedName>
</protein>
<name>A0AAN7SWT6_9EURO</name>
<gene>
    <name evidence="2" type="ORF">LTR05_006957</name>
</gene>
<feature type="signal peptide" evidence="1">
    <location>
        <begin position="1"/>
        <end position="22"/>
    </location>
</feature>
<evidence type="ECO:0000313" key="3">
    <source>
        <dbReference type="Proteomes" id="UP001309876"/>
    </source>
</evidence>
<evidence type="ECO:0000256" key="1">
    <source>
        <dbReference type="SAM" id="SignalP"/>
    </source>
</evidence>
<accession>A0AAN7SWT6</accession>
<evidence type="ECO:0000313" key="2">
    <source>
        <dbReference type="EMBL" id="KAK5083075.1"/>
    </source>
</evidence>
<reference evidence="2 3" key="1">
    <citation type="submission" date="2023-08" db="EMBL/GenBank/DDBJ databases">
        <title>Black Yeasts Isolated from many extreme environments.</title>
        <authorList>
            <person name="Coleine C."/>
            <person name="Stajich J.E."/>
            <person name="Selbmann L."/>
        </authorList>
    </citation>
    <scope>NUCLEOTIDE SEQUENCE [LARGE SCALE GENOMIC DNA]</scope>
    <source>
        <strain evidence="2 3">CCFEE 5910</strain>
    </source>
</reference>
<keyword evidence="3" id="KW-1185">Reference proteome</keyword>
<feature type="chain" id="PRO_5042831033" evidence="1">
    <location>
        <begin position="23"/>
        <end position="162"/>
    </location>
</feature>